<keyword evidence="3" id="KW-1003">Cell membrane</keyword>
<dbReference type="GO" id="GO:0019350">
    <property type="term" value="P:teichoic acid biosynthetic process"/>
    <property type="evidence" value="ECO:0007669"/>
    <property type="project" value="UniProtKB-KW"/>
</dbReference>
<evidence type="ECO:0000313" key="8">
    <source>
        <dbReference type="EMBL" id="EOT29629.1"/>
    </source>
</evidence>
<evidence type="ECO:0000256" key="3">
    <source>
        <dbReference type="ARBA" id="ARBA00022475"/>
    </source>
</evidence>
<dbReference type="CDD" id="cd03811">
    <property type="entry name" value="GT4_GT28_WabH-like"/>
    <property type="match status" value="1"/>
</dbReference>
<dbReference type="eggNOG" id="COG1887">
    <property type="taxonomic scope" value="Bacteria"/>
</dbReference>
<dbReference type="HOGENOM" id="CLU_009366_0_0_9"/>
<keyword evidence="9" id="KW-1185">Reference proteome</keyword>
<evidence type="ECO:0000256" key="6">
    <source>
        <dbReference type="ARBA" id="ARBA00023136"/>
    </source>
</evidence>
<keyword evidence="5" id="KW-0777">Teichoic acid biosynthesis</keyword>
<dbReference type="InterPro" id="IPR051612">
    <property type="entry name" value="Teichoic_Acid_Biosynth"/>
</dbReference>
<dbReference type="InterPro" id="IPR001296">
    <property type="entry name" value="Glyco_trans_1"/>
</dbReference>
<dbReference type="PATRIC" id="fig|1139996.3.peg.927"/>
<dbReference type="GO" id="GO:0016757">
    <property type="term" value="F:glycosyltransferase activity"/>
    <property type="evidence" value="ECO:0007669"/>
    <property type="project" value="InterPro"/>
</dbReference>
<protein>
    <recommendedName>
        <fullName evidence="7">Glycosyl transferase family 1 domain-containing protein</fullName>
    </recommendedName>
</protein>
<dbReference type="Proteomes" id="UP000014136">
    <property type="component" value="Unassembled WGS sequence"/>
</dbReference>
<dbReference type="AlphaFoldDB" id="S0J9M3"/>
<dbReference type="RefSeq" id="WP_016174741.1">
    <property type="nucleotide sequence ID" value="NZ_KE136389.1"/>
</dbReference>
<dbReference type="Gene3D" id="3.40.50.2000">
    <property type="entry name" value="Glycogen Phosphorylase B"/>
    <property type="match status" value="2"/>
</dbReference>
<sequence length="766" mass="89114">MINQLKKNLMSPNELRYLHSRSKPILKKTILLESTHGRELSGHIYSLAKQLMLDYPEYKIYLVLRKNRISPECFTGKIVEHMSAEYLRLLATCEYLINDTSFWEFFHKRSEQKYFIFWHGTPLKYLGKSTQLQGYGNIQRNLAAADKIFVSNDFTKEKLIADFGIKDITHNQIVVAPSPRNSSLFENRVVKGRYLYMPTWRGKDVSNIHVSQKMLQELAKLDQLLSENTEVYVKLHPYEASLLNFSEQNYCHLKLYPENEELYDFLQTVEKLITDYSSIMFDFAITNRPIILWTFDEKEYLKERGMYLSLDELPFTKVTNAEKLASLLENQSVTNYEIVHKNYTSLDDKEGTKIVLDYLFQNKLHPSIYAYSNWNGRENVLIYAYQLNDNGITSSLLNILDEADLSLRNYILIWQEGMIPSELEYKIQNLPKEMYTFIQTGKVQCTLAEMLHTSLYMQQLPANKESVACMYRRDFERTFPNLQVTHFIHYPGYDRSYAVWVWALKKLGIKTTIFVHTDMEKEFKINPSLKPKIIFEAYKQADHVVCVSRPIETKILSLTPTANTLVMEVLINPSLIQKIAQKPLDQTIPNELLQDFNHSEITVFVSVGRFSKQKGYDRLISAFEQLNNPHTRLVLICSYGPEKEAITEQINSSSVKKQIYLLENLVQPYNLVKKANAFVFSSRYEGLGMVVFEALAVKTPVIMTNIPETLDVLGDREKAIIVENSTDGLLKGMQKYLIEGSKVVSFDFEEKEKKSMKVWESLFRNN</sequence>
<dbReference type="eggNOG" id="COG0438">
    <property type="taxonomic scope" value="Bacteria"/>
</dbReference>
<dbReference type="EMBL" id="AHYT01000003">
    <property type="protein sequence ID" value="EOT29629.1"/>
    <property type="molecule type" value="Genomic_DNA"/>
</dbReference>
<comment type="similarity">
    <text evidence="2">Belongs to the CDP-glycerol glycerophosphotransferase family.</text>
</comment>
<dbReference type="SUPFAM" id="SSF53756">
    <property type="entry name" value="UDP-Glycosyltransferase/glycogen phosphorylase"/>
    <property type="match status" value="2"/>
</dbReference>
<dbReference type="PANTHER" id="PTHR37316">
    <property type="entry name" value="TEICHOIC ACID GLYCEROL-PHOSPHATE PRIMASE"/>
    <property type="match status" value="1"/>
</dbReference>
<organism evidence="8 9">
    <name type="scientific">Enterococcus saccharolyticus subsp. saccharolyticus ATCC 43076</name>
    <dbReference type="NCBI Taxonomy" id="1139996"/>
    <lineage>
        <taxon>Bacteria</taxon>
        <taxon>Bacillati</taxon>
        <taxon>Bacillota</taxon>
        <taxon>Bacilli</taxon>
        <taxon>Lactobacillales</taxon>
        <taxon>Enterococcaceae</taxon>
        <taxon>Enterococcus</taxon>
    </lineage>
</organism>
<dbReference type="InterPro" id="IPR007554">
    <property type="entry name" value="Glycerophosphate_synth"/>
</dbReference>
<dbReference type="OrthoDB" id="9811865at2"/>
<dbReference type="STRING" id="41997.RV16_GL001212"/>
<dbReference type="Pfam" id="PF04464">
    <property type="entry name" value="Glyphos_transf"/>
    <property type="match status" value="1"/>
</dbReference>
<dbReference type="InterPro" id="IPR043149">
    <property type="entry name" value="TagF_N"/>
</dbReference>
<gene>
    <name evidence="8" type="ORF">OMQ_00941</name>
</gene>
<name>S0J9M3_9ENTE</name>
<proteinExistence type="inferred from homology"/>
<dbReference type="Pfam" id="PF00534">
    <property type="entry name" value="Glycos_transf_1"/>
    <property type="match status" value="1"/>
</dbReference>
<evidence type="ECO:0000256" key="5">
    <source>
        <dbReference type="ARBA" id="ARBA00022944"/>
    </source>
</evidence>
<dbReference type="GO" id="GO:0047355">
    <property type="term" value="F:CDP-glycerol glycerophosphotransferase activity"/>
    <property type="evidence" value="ECO:0007669"/>
    <property type="project" value="InterPro"/>
</dbReference>
<comment type="subcellular location">
    <subcellularLocation>
        <location evidence="1">Cell membrane</location>
        <topology evidence="1">Peripheral membrane protein</topology>
    </subcellularLocation>
</comment>
<dbReference type="Gene3D" id="3.40.50.12580">
    <property type="match status" value="1"/>
</dbReference>
<dbReference type="Gene3D" id="3.40.50.11820">
    <property type="match status" value="1"/>
</dbReference>
<dbReference type="PANTHER" id="PTHR37316:SF3">
    <property type="entry name" value="TEICHOIC ACID GLYCEROL-PHOSPHATE TRANSFERASE"/>
    <property type="match status" value="1"/>
</dbReference>
<keyword evidence="6" id="KW-0472">Membrane</keyword>
<evidence type="ECO:0000256" key="2">
    <source>
        <dbReference type="ARBA" id="ARBA00010488"/>
    </source>
</evidence>
<dbReference type="InterPro" id="IPR043148">
    <property type="entry name" value="TagF_C"/>
</dbReference>
<evidence type="ECO:0000256" key="4">
    <source>
        <dbReference type="ARBA" id="ARBA00022679"/>
    </source>
</evidence>
<evidence type="ECO:0000259" key="7">
    <source>
        <dbReference type="Pfam" id="PF00534"/>
    </source>
</evidence>
<accession>S0J9M3</accession>
<dbReference type="GO" id="GO:0005886">
    <property type="term" value="C:plasma membrane"/>
    <property type="evidence" value="ECO:0007669"/>
    <property type="project" value="UniProtKB-SubCell"/>
</dbReference>
<reference evidence="8 9" key="1">
    <citation type="submission" date="2013-03" db="EMBL/GenBank/DDBJ databases">
        <title>The Genome Sequence of Enterococcus saccharolyticus ATCC_43076 (Illumina only assembly).</title>
        <authorList>
            <consortium name="The Broad Institute Genomics Platform"/>
            <consortium name="The Broad Institute Genome Sequencing Center for Infectious Disease"/>
            <person name="Earl A."/>
            <person name="Russ C."/>
            <person name="Gilmore M."/>
            <person name="Surin D."/>
            <person name="Walker B."/>
            <person name="Young S."/>
            <person name="Zeng Q."/>
            <person name="Gargeya S."/>
            <person name="Fitzgerald M."/>
            <person name="Haas B."/>
            <person name="Abouelleil A."/>
            <person name="Allen A.W."/>
            <person name="Alvarado L."/>
            <person name="Arachchi H.M."/>
            <person name="Berlin A.M."/>
            <person name="Chapman S.B."/>
            <person name="Gainer-Dewar J."/>
            <person name="Goldberg J."/>
            <person name="Griggs A."/>
            <person name="Gujja S."/>
            <person name="Hansen M."/>
            <person name="Howarth C."/>
            <person name="Imamovic A."/>
            <person name="Ireland A."/>
            <person name="Larimer J."/>
            <person name="McCowan C."/>
            <person name="Murphy C."/>
            <person name="Pearson M."/>
            <person name="Poon T.W."/>
            <person name="Priest M."/>
            <person name="Roberts A."/>
            <person name="Saif S."/>
            <person name="Shea T."/>
            <person name="Sisk P."/>
            <person name="Sykes S."/>
            <person name="Wortman J."/>
            <person name="Nusbaum C."/>
            <person name="Birren B."/>
        </authorList>
    </citation>
    <scope>NUCLEOTIDE SEQUENCE [LARGE SCALE GENOMIC DNA]</scope>
    <source>
        <strain evidence="8 9">ATCC 43076</strain>
    </source>
</reference>
<comment type="caution">
    <text evidence="8">The sequence shown here is derived from an EMBL/GenBank/DDBJ whole genome shotgun (WGS) entry which is preliminary data.</text>
</comment>
<evidence type="ECO:0000313" key="9">
    <source>
        <dbReference type="Proteomes" id="UP000014136"/>
    </source>
</evidence>
<keyword evidence="4" id="KW-0808">Transferase</keyword>
<feature type="domain" description="Glycosyl transferase family 1" evidence="7">
    <location>
        <begin position="602"/>
        <end position="739"/>
    </location>
</feature>
<evidence type="ECO:0000256" key="1">
    <source>
        <dbReference type="ARBA" id="ARBA00004202"/>
    </source>
</evidence>